<feature type="binding site" evidence="8">
    <location>
        <position position="6"/>
    </location>
    <ligand>
        <name>Zn(2+)</name>
        <dbReference type="ChEBI" id="CHEBI:29105"/>
        <label>1</label>
    </ligand>
</feature>
<gene>
    <name evidence="11" type="ORF">A3770_08p50720</name>
</gene>
<comment type="similarity">
    <text evidence="7">Belongs to the archaeal rpoM/eukaryotic RPA12/RPB9/RPC11 RNA polymerase family.</text>
</comment>
<dbReference type="STRING" id="1764295.A0A5B8MRK0"/>
<evidence type="ECO:0000313" key="11">
    <source>
        <dbReference type="EMBL" id="QDZ22554.1"/>
    </source>
</evidence>
<keyword evidence="12" id="KW-1185">Reference proteome</keyword>
<evidence type="ECO:0000256" key="3">
    <source>
        <dbReference type="ARBA" id="ARBA00022723"/>
    </source>
</evidence>
<dbReference type="PANTHER" id="PTHR11239">
    <property type="entry name" value="DNA-DIRECTED RNA POLYMERASE"/>
    <property type="match status" value="1"/>
</dbReference>
<feature type="domain" description="TFIIS-type" evidence="10">
    <location>
        <begin position="68"/>
        <end position="108"/>
    </location>
</feature>
<feature type="binding site" evidence="8">
    <location>
        <position position="75"/>
    </location>
    <ligand>
        <name>Zn(2+)</name>
        <dbReference type="ChEBI" id="CHEBI:29105"/>
        <label>2</label>
    </ligand>
</feature>
<evidence type="ECO:0000256" key="5">
    <source>
        <dbReference type="ARBA" id="ARBA00022833"/>
    </source>
</evidence>
<feature type="binding site" evidence="8">
    <location>
        <position position="72"/>
    </location>
    <ligand>
        <name>Zn(2+)</name>
        <dbReference type="ChEBI" id="CHEBI:29105"/>
        <label>2</label>
    </ligand>
</feature>
<dbReference type="Pfam" id="PF01096">
    <property type="entry name" value="Zn_ribbon_TFIIS"/>
    <property type="match status" value="1"/>
</dbReference>
<dbReference type="InterPro" id="IPR001222">
    <property type="entry name" value="Znf_TFIIS"/>
</dbReference>
<reference evidence="11 12" key="1">
    <citation type="submission" date="2018-07" db="EMBL/GenBank/DDBJ databases">
        <title>The complete nuclear genome of the prasinophyte Chloropicon primus (CCMP1205).</title>
        <authorList>
            <person name="Pombert J.-F."/>
            <person name="Otis C."/>
            <person name="Turmel M."/>
            <person name="Lemieux C."/>
        </authorList>
    </citation>
    <scope>NUCLEOTIDE SEQUENCE [LARGE SCALE GENOMIC DNA]</scope>
    <source>
        <strain evidence="11 12">CCMP1205</strain>
    </source>
</reference>
<dbReference type="PROSITE" id="PS51133">
    <property type="entry name" value="ZF_TFIIS_2"/>
    <property type="match status" value="1"/>
</dbReference>
<dbReference type="EMBL" id="CP031041">
    <property type="protein sequence ID" value="QDZ22554.1"/>
    <property type="molecule type" value="Genomic_DNA"/>
</dbReference>
<dbReference type="PROSITE" id="PS00466">
    <property type="entry name" value="ZF_TFIIS_1"/>
    <property type="match status" value="1"/>
</dbReference>
<dbReference type="SMART" id="SM00440">
    <property type="entry name" value="ZnF_C2C2"/>
    <property type="match status" value="1"/>
</dbReference>
<evidence type="ECO:0000259" key="10">
    <source>
        <dbReference type="PROSITE" id="PS51133"/>
    </source>
</evidence>
<name>A0A5B8MRK0_9CHLO</name>
<dbReference type="InterPro" id="IPR012164">
    <property type="entry name" value="Rpa12/Rpb9/Rpc10/TFS"/>
</dbReference>
<protein>
    <recommendedName>
        <fullName evidence="7">DNA-directed RNA polymerase subunit</fullName>
    </recommendedName>
</protein>
<dbReference type="GO" id="GO:0006386">
    <property type="term" value="P:termination of RNA polymerase III transcription"/>
    <property type="evidence" value="ECO:0007669"/>
    <property type="project" value="TreeGrafter"/>
</dbReference>
<feature type="zinc finger region" description="C4-type" evidence="9">
    <location>
        <begin position="6"/>
        <end position="32"/>
    </location>
</feature>
<dbReference type="PIRSF" id="PIRSF005586">
    <property type="entry name" value="RNApol_RpoM"/>
    <property type="match status" value="1"/>
</dbReference>
<feature type="binding site" evidence="8">
    <location>
        <position position="100"/>
    </location>
    <ligand>
        <name>Zn(2+)</name>
        <dbReference type="ChEBI" id="CHEBI:29105"/>
        <label>2</label>
    </ligand>
</feature>
<evidence type="ECO:0000256" key="2">
    <source>
        <dbReference type="ARBA" id="ARBA00022478"/>
    </source>
</evidence>
<comment type="subcellular location">
    <subcellularLocation>
        <location evidence="1 7">Nucleus</location>
    </subcellularLocation>
</comment>
<keyword evidence="4 9" id="KW-0863">Zinc-finger</keyword>
<dbReference type="Proteomes" id="UP000316726">
    <property type="component" value="Chromosome 8"/>
</dbReference>
<comment type="function">
    <text evidence="7">DNA-dependent RNA polymerase catalyzes the transcription of DNA into RNA using the four ribonucleoside triphosphates as substrates.</text>
</comment>
<feature type="binding site" evidence="8">
    <location>
        <position position="29"/>
    </location>
    <ligand>
        <name>Zn(2+)</name>
        <dbReference type="ChEBI" id="CHEBI:29105"/>
        <label>1</label>
    </ligand>
</feature>
<feature type="binding site" evidence="8">
    <location>
        <position position="103"/>
    </location>
    <ligand>
        <name>Zn(2+)</name>
        <dbReference type="ChEBI" id="CHEBI:29105"/>
        <label>2</label>
    </ligand>
</feature>
<keyword evidence="5 8" id="KW-0862">Zinc</keyword>
<evidence type="ECO:0000256" key="7">
    <source>
        <dbReference type="PIRNR" id="PIRNR005586"/>
    </source>
</evidence>
<evidence type="ECO:0000256" key="1">
    <source>
        <dbReference type="ARBA" id="ARBA00004123"/>
    </source>
</evidence>
<keyword evidence="3 8" id="KW-0479">Metal-binding</keyword>
<accession>A0A5B8MRK0</accession>
<feature type="binding site" evidence="8">
    <location>
        <position position="32"/>
    </location>
    <ligand>
        <name>Zn(2+)</name>
        <dbReference type="ChEBI" id="CHEBI:29105"/>
        <label>1</label>
    </ligand>
</feature>
<dbReference type="OrthoDB" id="282152at2759"/>
<sequence>MEQLFCPTCGTFLYFKQNYEYVDSAEFYCKLCPYNYNITKTAIDSVPLKKKRDELVLSKDGVGKGDKAEVVCPKCSHGVAYFTQVQTRSADEASTIIYECCECSHKWRED</sequence>
<dbReference type="CDD" id="cd10509">
    <property type="entry name" value="Zn-ribbon_RPC11"/>
    <property type="match status" value="1"/>
</dbReference>
<keyword evidence="7" id="KW-0804">Transcription</keyword>
<evidence type="ECO:0000256" key="4">
    <source>
        <dbReference type="ARBA" id="ARBA00022771"/>
    </source>
</evidence>
<evidence type="ECO:0000256" key="8">
    <source>
        <dbReference type="PIRSR" id="PIRSR005586-1"/>
    </source>
</evidence>
<dbReference type="Gene3D" id="2.20.25.10">
    <property type="match status" value="1"/>
</dbReference>
<keyword evidence="2 7" id="KW-0240">DNA-directed RNA polymerase</keyword>
<dbReference type="GO" id="GO:0003676">
    <property type="term" value="F:nucleic acid binding"/>
    <property type="evidence" value="ECO:0007669"/>
    <property type="project" value="InterPro"/>
</dbReference>
<dbReference type="GO" id="GO:0008270">
    <property type="term" value="F:zinc ion binding"/>
    <property type="evidence" value="ECO:0007669"/>
    <property type="project" value="UniProtKB-KW"/>
</dbReference>
<evidence type="ECO:0000256" key="9">
    <source>
        <dbReference type="PIRSR" id="PIRSR005586-2"/>
    </source>
</evidence>
<dbReference type="PANTHER" id="PTHR11239:SF12">
    <property type="entry name" value="DNA-DIRECTED RNA POLYMERASE III SUBUNIT RPC10"/>
    <property type="match status" value="1"/>
</dbReference>
<dbReference type="GO" id="GO:0005666">
    <property type="term" value="C:RNA polymerase III complex"/>
    <property type="evidence" value="ECO:0007669"/>
    <property type="project" value="TreeGrafter"/>
</dbReference>
<keyword evidence="6 7" id="KW-0539">Nucleus</keyword>
<organism evidence="11 12">
    <name type="scientific">Chloropicon primus</name>
    <dbReference type="NCBI Taxonomy" id="1764295"/>
    <lineage>
        <taxon>Eukaryota</taxon>
        <taxon>Viridiplantae</taxon>
        <taxon>Chlorophyta</taxon>
        <taxon>Chloropicophyceae</taxon>
        <taxon>Chloropicales</taxon>
        <taxon>Chloropicaceae</taxon>
        <taxon>Chloropicon</taxon>
    </lineage>
</organism>
<evidence type="ECO:0000256" key="6">
    <source>
        <dbReference type="ARBA" id="ARBA00023242"/>
    </source>
</evidence>
<dbReference type="AlphaFoldDB" id="A0A5B8MRK0"/>
<dbReference type="GO" id="GO:0003899">
    <property type="term" value="F:DNA-directed RNA polymerase activity"/>
    <property type="evidence" value="ECO:0007669"/>
    <property type="project" value="InterPro"/>
</dbReference>
<dbReference type="SUPFAM" id="SSF57783">
    <property type="entry name" value="Zinc beta-ribbon"/>
    <property type="match status" value="1"/>
</dbReference>
<feature type="binding site" evidence="8">
    <location>
        <position position="9"/>
    </location>
    <ligand>
        <name>Zn(2+)</name>
        <dbReference type="ChEBI" id="CHEBI:29105"/>
        <label>1</label>
    </ligand>
</feature>
<proteinExistence type="inferred from homology"/>
<dbReference type="InterPro" id="IPR034014">
    <property type="entry name" value="Zn_ribbon_RPC11_C"/>
</dbReference>
<evidence type="ECO:0000313" key="12">
    <source>
        <dbReference type="Proteomes" id="UP000316726"/>
    </source>
</evidence>